<dbReference type="GeneID" id="41085681"/>
<protein>
    <submittedName>
        <fullName evidence="1">Uncharacterized protein</fullName>
    </submittedName>
</protein>
<gene>
    <name evidence="1" type="ORF">Y013_24900</name>
</gene>
<dbReference type="eggNOG" id="ENOG5032EHE">
    <property type="taxonomic scope" value="Bacteria"/>
</dbReference>
<evidence type="ECO:0000313" key="2">
    <source>
        <dbReference type="Proteomes" id="UP000018781"/>
    </source>
</evidence>
<evidence type="ECO:0000313" key="1">
    <source>
        <dbReference type="EMBL" id="AHD24019.1"/>
    </source>
</evidence>
<dbReference type="HOGENOM" id="CLU_1531372_0_0_11"/>
<dbReference type="Proteomes" id="UP000018781">
    <property type="component" value="Plasmid unnamed"/>
</dbReference>
<dbReference type="AlphaFoldDB" id="V9XPK4"/>
<dbReference type="RefSeq" id="WP_024100195.1">
    <property type="nucleotide sequence ID" value="NC_023144.1"/>
</dbReference>
<organism evidence="1 2">
    <name type="scientific">Rhodococcus pyridinivorans SB3094</name>
    <dbReference type="NCBI Taxonomy" id="1435356"/>
    <lineage>
        <taxon>Bacteria</taxon>
        <taxon>Bacillati</taxon>
        <taxon>Actinomycetota</taxon>
        <taxon>Actinomycetes</taxon>
        <taxon>Mycobacteriales</taxon>
        <taxon>Nocardiaceae</taxon>
        <taxon>Rhodococcus</taxon>
    </lineage>
</organism>
<dbReference type="PATRIC" id="fig|1435356.3.peg.5021"/>
<accession>V9XPK4</accession>
<dbReference type="KEGG" id="rpy:Y013_24900"/>
<proteinExistence type="predicted"/>
<dbReference type="EMBL" id="CP006997">
    <property type="protein sequence ID" value="AHD24019.1"/>
    <property type="molecule type" value="Genomic_DNA"/>
</dbReference>
<reference evidence="1 2" key="1">
    <citation type="journal article" date="2014" name="Genome Announc.">
        <title>Complete Genome of Rhodococcus pyridinivorans SB3094, a Methyl-Ethyl-Ketone-Degrading Bacterium Used for Bioaugmentation.</title>
        <authorList>
            <person name="Dueholm M.S."/>
            <person name="Albertsen M."/>
            <person name="D'Imperio S."/>
            <person name="Tale V.P."/>
            <person name="Lewis D."/>
            <person name="Nielsen P.H."/>
            <person name="Nielsen J.L."/>
        </authorList>
    </citation>
    <scope>NUCLEOTIDE SEQUENCE [LARGE SCALE GENOMIC DNA]</scope>
    <source>
        <strain evidence="2">SB3094</strain>
        <plasmid evidence="2">1</plasmid>
    </source>
</reference>
<geneLocation type="plasmid" evidence="2">
    <name>1</name>
</geneLocation>
<keyword evidence="1" id="KW-0614">Plasmid</keyword>
<sequence length="168" mass="18026">MNPSPHLNLFEAIAQGIIDAPAGDDHPAVDRWRWFADLYANRTWGLVAAIDGFPRLVADQIAAACRDTATDTATIEQWRAIADIARTARTAAHSPGLDVAWSAVVDTCTDALDHLAGYTFGGLEAVLGALDAIGHEHKPSIAMSFVRDAYAAWQHRIAPPATSDRNVA</sequence>
<name>V9XPK4_9NOCA</name>